<dbReference type="EMBL" id="BARS01058756">
    <property type="protein sequence ID" value="GAG41912.1"/>
    <property type="molecule type" value="Genomic_DNA"/>
</dbReference>
<name>X0Y3I9_9ZZZZ</name>
<accession>X0Y3I9</accession>
<feature type="non-terminal residue" evidence="1">
    <location>
        <position position="84"/>
    </location>
</feature>
<organism evidence="1">
    <name type="scientific">marine sediment metagenome</name>
    <dbReference type="NCBI Taxonomy" id="412755"/>
    <lineage>
        <taxon>unclassified sequences</taxon>
        <taxon>metagenomes</taxon>
        <taxon>ecological metagenomes</taxon>
    </lineage>
</organism>
<reference evidence="1" key="1">
    <citation type="journal article" date="2014" name="Front. Microbiol.">
        <title>High frequency of phylogenetically diverse reductive dehalogenase-homologous genes in deep subseafloor sedimentary metagenomes.</title>
        <authorList>
            <person name="Kawai M."/>
            <person name="Futagami T."/>
            <person name="Toyoda A."/>
            <person name="Takaki Y."/>
            <person name="Nishi S."/>
            <person name="Hori S."/>
            <person name="Arai W."/>
            <person name="Tsubouchi T."/>
            <person name="Morono Y."/>
            <person name="Uchiyama I."/>
            <person name="Ito T."/>
            <person name="Fujiyama A."/>
            <person name="Inagaki F."/>
            <person name="Takami H."/>
        </authorList>
    </citation>
    <scope>NUCLEOTIDE SEQUENCE</scope>
    <source>
        <strain evidence="1">Expedition CK06-06</strain>
    </source>
</reference>
<proteinExistence type="predicted"/>
<gene>
    <name evidence="1" type="ORF">S01H1_85504</name>
</gene>
<evidence type="ECO:0000313" key="1">
    <source>
        <dbReference type="EMBL" id="GAG41912.1"/>
    </source>
</evidence>
<feature type="non-terminal residue" evidence="1">
    <location>
        <position position="1"/>
    </location>
</feature>
<dbReference type="AlphaFoldDB" id="X0Y3I9"/>
<sequence length="84" mass="9399">YAVFADGWLSAGEIPVSECDNWQQLHPEWIFCDDFEDDTPLVRQGRYFEYNRGGGSDFILMDGVGYSGSKGMRALWSPGEVQAG</sequence>
<protein>
    <submittedName>
        <fullName evidence="1">Uncharacterized protein</fullName>
    </submittedName>
</protein>
<comment type="caution">
    <text evidence="1">The sequence shown here is derived from an EMBL/GenBank/DDBJ whole genome shotgun (WGS) entry which is preliminary data.</text>
</comment>